<gene>
    <name evidence="9" type="ORF">GCM10017083_22350</name>
</gene>
<feature type="chain" id="PRO_5037938962" description="Polyhydroxybutyrate depolymerase" evidence="8">
    <location>
        <begin position="21"/>
        <end position="275"/>
    </location>
</feature>
<feature type="signal peptide" evidence="8">
    <location>
        <begin position="1"/>
        <end position="20"/>
    </location>
</feature>
<dbReference type="GO" id="GO:0005576">
    <property type="term" value="C:extracellular region"/>
    <property type="evidence" value="ECO:0007669"/>
    <property type="project" value="UniProtKB-SubCell"/>
</dbReference>
<evidence type="ECO:0000313" key="10">
    <source>
        <dbReference type="Proteomes" id="UP000630353"/>
    </source>
</evidence>
<dbReference type="PANTHER" id="PTHR38050">
    <property type="match status" value="1"/>
</dbReference>
<dbReference type="Gene3D" id="3.40.50.1820">
    <property type="entry name" value="alpha/beta hydrolase"/>
    <property type="match status" value="1"/>
</dbReference>
<keyword evidence="6" id="KW-0119">Carbohydrate metabolism</keyword>
<keyword evidence="2" id="KW-0964">Secreted</keyword>
<keyword evidence="10" id="KW-1185">Reference proteome</keyword>
<name>A0A918XSZ8_9PROT</name>
<keyword evidence="7" id="KW-0624">Polysaccharide degradation</keyword>
<protein>
    <recommendedName>
        <fullName evidence="11">Polyhydroxybutyrate depolymerase</fullName>
    </recommendedName>
</protein>
<comment type="subcellular location">
    <subcellularLocation>
        <location evidence="1">Secreted</location>
    </subcellularLocation>
</comment>
<dbReference type="PANTHER" id="PTHR38050:SF2">
    <property type="entry name" value="FERULOYL ESTERASE C-RELATED"/>
    <property type="match status" value="1"/>
</dbReference>
<evidence type="ECO:0000256" key="7">
    <source>
        <dbReference type="ARBA" id="ARBA00023326"/>
    </source>
</evidence>
<organism evidence="9 10">
    <name type="scientific">Thalassobaculum fulvum</name>
    <dbReference type="NCBI Taxonomy" id="1633335"/>
    <lineage>
        <taxon>Bacteria</taxon>
        <taxon>Pseudomonadati</taxon>
        <taxon>Pseudomonadota</taxon>
        <taxon>Alphaproteobacteria</taxon>
        <taxon>Rhodospirillales</taxon>
        <taxon>Thalassobaculaceae</taxon>
        <taxon>Thalassobaculum</taxon>
    </lineage>
</organism>
<evidence type="ECO:0008006" key="11">
    <source>
        <dbReference type="Google" id="ProtNLM"/>
    </source>
</evidence>
<comment type="caution">
    <text evidence="9">The sequence shown here is derived from an EMBL/GenBank/DDBJ whole genome shotgun (WGS) entry which is preliminary data.</text>
</comment>
<accession>A0A918XSZ8</accession>
<evidence type="ECO:0000256" key="6">
    <source>
        <dbReference type="ARBA" id="ARBA00023277"/>
    </source>
</evidence>
<dbReference type="SUPFAM" id="SSF53474">
    <property type="entry name" value="alpha/beta-Hydrolases"/>
    <property type="match status" value="1"/>
</dbReference>
<dbReference type="InterPro" id="IPR043595">
    <property type="entry name" value="FaeB/C/D"/>
</dbReference>
<dbReference type="EMBL" id="BMZS01000004">
    <property type="protein sequence ID" value="GHD49732.1"/>
    <property type="molecule type" value="Genomic_DNA"/>
</dbReference>
<dbReference type="AlphaFoldDB" id="A0A918XSZ8"/>
<keyword evidence="5" id="KW-0378">Hydrolase</keyword>
<dbReference type="GO" id="GO:0045493">
    <property type="term" value="P:xylan catabolic process"/>
    <property type="evidence" value="ECO:0007669"/>
    <property type="project" value="UniProtKB-KW"/>
</dbReference>
<dbReference type="GO" id="GO:0030600">
    <property type="term" value="F:feruloyl esterase activity"/>
    <property type="evidence" value="ECO:0007669"/>
    <property type="project" value="InterPro"/>
</dbReference>
<evidence type="ECO:0000256" key="2">
    <source>
        <dbReference type="ARBA" id="ARBA00022525"/>
    </source>
</evidence>
<evidence type="ECO:0000256" key="3">
    <source>
        <dbReference type="ARBA" id="ARBA00022651"/>
    </source>
</evidence>
<evidence type="ECO:0000256" key="4">
    <source>
        <dbReference type="ARBA" id="ARBA00022729"/>
    </source>
</evidence>
<evidence type="ECO:0000256" key="1">
    <source>
        <dbReference type="ARBA" id="ARBA00004613"/>
    </source>
</evidence>
<reference evidence="9" key="2">
    <citation type="submission" date="2020-09" db="EMBL/GenBank/DDBJ databases">
        <authorList>
            <person name="Sun Q."/>
            <person name="Kim S."/>
        </authorList>
    </citation>
    <scope>NUCLEOTIDE SEQUENCE</scope>
    <source>
        <strain evidence="9">KCTC 42651</strain>
    </source>
</reference>
<reference evidence="9" key="1">
    <citation type="journal article" date="2014" name="Int. J. Syst. Evol. Microbiol.">
        <title>Complete genome sequence of Corynebacterium casei LMG S-19264T (=DSM 44701T), isolated from a smear-ripened cheese.</title>
        <authorList>
            <consortium name="US DOE Joint Genome Institute (JGI-PGF)"/>
            <person name="Walter F."/>
            <person name="Albersmeier A."/>
            <person name="Kalinowski J."/>
            <person name="Ruckert C."/>
        </authorList>
    </citation>
    <scope>NUCLEOTIDE SEQUENCE</scope>
    <source>
        <strain evidence="9">KCTC 42651</strain>
    </source>
</reference>
<sequence length="275" mass="29472">MLRLILSLLLTLAGTTVASAQEVHSIRVEGGSYVARTPAGWDGRSQLPLLVFFHGYRQQGSAVMTIGQLTEAANRHGLLLVAPDGLEGSWAHQGSPSTRRDESAFIDTLLADIDRRWPIDPARRWAGGFSQGGSMAWHAACFRGSSFTAFMPVAGAFWRPHPLACPGGPVNMLHTHGTGDTVVPMTGRPIRQSFHQGDVREGMTFWRGKDGCSAVPVRKAGVGELDCEIWNGCASGRELRLCLHAGGHKIPAGWAETAIGWAEGVSARTAARAAR</sequence>
<keyword evidence="3" id="KW-0858">Xylan degradation</keyword>
<evidence type="ECO:0000313" key="9">
    <source>
        <dbReference type="EMBL" id="GHD49732.1"/>
    </source>
</evidence>
<keyword evidence="4 8" id="KW-0732">Signal</keyword>
<evidence type="ECO:0000256" key="8">
    <source>
        <dbReference type="SAM" id="SignalP"/>
    </source>
</evidence>
<proteinExistence type="predicted"/>
<dbReference type="Proteomes" id="UP000630353">
    <property type="component" value="Unassembled WGS sequence"/>
</dbReference>
<dbReference type="RefSeq" id="WP_189989371.1">
    <property type="nucleotide sequence ID" value="NZ_BMZS01000004.1"/>
</dbReference>
<dbReference type="InterPro" id="IPR029058">
    <property type="entry name" value="AB_hydrolase_fold"/>
</dbReference>
<evidence type="ECO:0000256" key="5">
    <source>
        <dbReference type="ARBA" id="ARBA00022801"/>
    </source>
</evidence>